<sequence length="144" mass="16558">PEHPDGCLGALVLPNLITIYVYGLFEQVGELHEHFSPPPARSSNSHLDSAVRDEIPWIIEEDGETPIVHTADDEYERRLLEKLAEEVTEFQEDKDIEELADVLEVVHAIRAHEGISRERLQELRSEKAQERGRFAERIVLERVE</sequence>
<dbReference type="InterPro" id="IPR038735">
    <property type="entry name" value="MSMEG_1276-like_NTP-PPase_dom"/>
</dbReference>
<accession>A0A1I3TD74</accession>
<gene>
    <name evidence="1" type="ORF">SAMN05443661_15716</name>
</gene>
<feature type="non-terminal residue" evidence="1">
    <location>
        <position position="1"/>
    </location>
</feature>
<dbReference type="EMBL" id="FORO01000057">
    <property type="protein sequence ID" value="SFJ68349.1"/>
    <property type="molecule type" value="Genomic_DNA"/>
</dbReference>
<evidence type="ECO:0000313" key="2">
    <source>
        <dbReference type="Proteomes" id="UP000182829"/>
    </source>
</evidence>
<proteinExistence type="predicted"/>
<organism evidence="1 2">
    <name type="scientific">Natronobacterium gregoryi</name>
    <dbReference type="NCBI Taxonomy" id="44930"/>
    <lineage>
        <taxon>Archaea</taxon>
        <taxon>Methanobacteriati</taxon>
        <taxon>Methanobacteriota</taxon>
        <taxon>Stenosarchaea group</taxon>
        <taxon>Halobacteria</taxon>
        <taxon>Halobacteriales</taxon>
        <taxon>Natrialbaceae</taxon>
        <taxon>Natronobacterium</taxon>
    </lineage>
</organism>
<name>A0A1I3TD74_9EURY</name>
<dbReference type="AlphaFoldDB" id="A0A1I3TD74"/>
<reference evidence="1 2" key="1">
    <citation type="submission" date="2016-10" db="EMBL/GenBank/DDBJ databases">
        <authorList>
            <person name="de Groot N.N."/>
        </authorList>
    </citation>
    <scope>NUCLEOTIDE SEQUENCE [LARGE SCALE GENOMIC DNA]</scope>
    <source>
        <strain evidence="1 2">SP2</strain>
    </source>
</reference>
<dbReference type="Proteomes" id="UP000182829">
    <property type="component" value="Unassembled WGS sequence"/>
</dbReference>
<dbReference type="CDD" id="cd11532">
    <property type="entry name" value="NTP-PPase_COG4997"/>
    <property type="match status" value="1"/>
</dbReference>
<evidence type="ECO:0000313" key="1">
    <source>
        <dbReference type="EMBL" id="SFJ68349.1"/>
    </source>
</evidence>
<protein>
    <submittedName>
        <fullName evidence="1">Predicted house-cleaning noncanonical NTP pyrophosphatase, all-alpha NTP-PPase (MazG) superfamily</fullName>
    </submittedName>
</protein>